<evidence type="ECO:0000256" key="2">
    <source>
        <dbReference type="ARBA" id="ARBA00022723"/>
    </source>
</evidence>
<dbReference type="EMBL" id="HBFA01036851">
    <property type="protein sequence ID" value="CAD8687991.1"/>
    <property type="molecule type" value="Transcribed_RNA"/>
</dbReference>
<dbReference type="InterPro" id="IPR017923">
    <property type="entry name" value="TFIIS_N"/>
</dbReference>
<evidence type="ECO:0000256" key="7">
    <source>
        <dbReference type="PROSITE-ProRule" id="PRU00649"/>
    </source>
</evidence>
<evidence type="ECO:0000256" key="3">
    <source>
        <dbReference type="ARBA" id="ARBA00022771"/>
    </source>
</evidence>
<feature type="domain" description="TFIIS central" evidence="12">
    <location>
        <begin position="133"/>
        <end position="253"/>
    </location>
</feature>
<dbReference type="PROSITE" id="PS51319">
    <property type="entry name" value="TFIIS_N"/>
    <property type="match status" value="1"/>
</dbReference>
<dbReference type="CDD" id="cd13749">
    <property type="entry name" value="Zn-ribbon_TFIIS"/>
    <property type="match status" value="1"/>
</dbReference>
<feature type="region of interest" description="Disordered" evidence="9">
    <location>
        <begin position="87"/>
        <end position="134"/>
    </location>
</feature>
<evidence type="ECO:0000256" key="5">
    <source>
        <dbReference type="ARBA" id="ARBA00023242"/>
    </source>
</evidence>
<evidence type="ECO:0000256" key="8">
    <source>
        <dbReference type="RuleBase" id="RU368078"/>
    </source>
</evidence>
<dbReference type="InterPro" id="IPR003617">
    <property type="entry name" value="TFIIS/CRSP70_N_sub"/>
</dbReference>
<dbReference type="SMART" id="SM00510">
    <property type="entry name" value="TFS2M"/>
    <property type="match status" value="1"/>
</dbReference>
<dbReference type="SUPFAM" id="SSF57783">
    <property type="entry name" value="Zinc beta-ribbon"/>
    <property type="match status" value="1"/>
</dbReference>
<organism evidence="13">
    <name type="scientific">Pyramimonas obovata</name>
    <dbReference type="NCBI Taxonomy" id="1411642"/>
    <lineage>
        <taxon>Eukaryota</taxon>
        <taxon>Viridiplantae</taxon>
        <taxon>Chlorophyta</taxon>
        <taxon>Pyramimonadophyceae</taxon>
        <taxon>Pyramimonadales</taxon>
        <taxon>Pyramimonadaceae</taxon>
        <taxon>Pyramimonas</taxon>
        <taxon>Pyramimonas incertae sedis</taxon>
    </lineage>
</organism>
<dbReference type="InterPro" id="IPR035441">
    <property type="entry name" value="TFIIS/LEDGF_dom_sf"/>
</dbReference>
<dbReference type="PIRSF" id="PIRSF006704">
    <property type="entry name" value="TF_IIS"/>
    <property type="match status" value="1"/>
</dbReference>
<dbReference type="SUPFAM" id="SSF46942">
    <property type="entry name" value="Elongation factor TFIIS domain 2"/>
    <property type="match status" value="1"/>
</dbReference>
<comment type="function">
    <text evidence="8">Necessary for efficient RNA polymerase II transcription elongation past template-encoded arresting sites.</text>
</comment>
<accession>A0A7S0RUH1</accession>
<dbReference type="SMART" id="SM00440">
    <property type="entry name" value="ZnF_C2C2"/>
    <property type="match status" value="1"/>
</dbReference>
<dbReference type="InterPro" id="IPR036575">
    <property type="entry name" value="TFIIS_cen_dom_sf"/>
</dbReference>
<dbReference type="PANTHER" id="PTHR11477">
    <property type="entry name" value="TRANSCRIPTION FACTOR S-II ZINC FINGER DOMAIN-CONTAINING PROTEIN"/>
    <property type="match status" value="1"/>
</dbReference>
<name>A0A7S0RUH1_9CHLO</name>
<dbReference type="InterPro" id="IPR001222">
    <property type="entry name" value="Znf_TFIIS"/>
</dbReference>
<sequence length="298" mass="33112">MSAEELKTMCEKLIKAASAVEVGKVDRLERAVDLIKLLKKTPVTMKLLMETDAAKTLKRLSKHSNTQIATGVSGLIKNWKATVTAEASKQEAQEEKKPKLEIEVKDEDKSKADEEVVKSPTTPAAKPNTGDPQRDKLAVSLCEALAVVLGEVGEDADGLAEPSLVGISIEAAMFRKFGGMTKEYKAKYRSISFNLKDSRNPDLRRKVLSGDISPYTLLTLSSEELGSDSKREANEAIRQHMMRECERGQTTQSSTDQFKCGKCGQRKTIYYQMQTRSADEPMTTFVTCVNCNNRWKFC</sequence>
<proteinExistence type="inferred from homology"/>
<keyword evidence="3 6" id="KW-0863">Zinc-finger</keyword>
<dbReference type="CDD" id="cd00183">
    <property type="entry name" value="TFIIS_I"/>
    <property type="match status" value="1"/>
</dbReference>
<keyword evidence="8" id="KW-0804">Transcription</keyword>
<dbReference type="Pfam" id="PF08711">
    <property type="entry name" value="Med26"/>
    <property type="match status" value="1"/>
</dbReference>
<dbReference type="FunFam" id="2.20.25.10:FF:000001">
    <property type="entry name" value="Probable Transcription elongation factor S-II"/>
    <property type="match status" value="1"/>
</dbReference>
<evidence type="ECO:0000256" key="4">
    <source>
        <dbReference type="ARBA" id="ARBA00022833"/>
    </source>
</evidence>
<dbReference type="GO" id="GO:0003677">
    <property type="term" value="F:DNA binding"/>
    <property type="evidence" value="ECO:0007669"/>
    <property type="project" value="UniProtKB-KW"/>
</dbReference>
<dbReference type="Pfam" id="PF01096">
    <property type="entry name" value="Zn_ribbon_TFIIS"/>
    <property type="match status" value="1"/>
</dbReference>
<feature type="compositionally biased region" description="Basic and acidic residues" evidence="9">
    <location>
        <begin position="88"/>
        <end position="117"/>
    </location>
</feature>
<dbReference type="PROSITE" id="PS51321">
    <property type="entry name" value="TFIIS_CENTRAL"/>
    <property type="match status" value="1"/>
</dbReference>
<keyword evidence="5 7" id="KW-0539">Nucleus</keyword>
<dbReference type="PROSITE" id="PS00466">
    <property type="entry name" value="ZF_TFIIS_1"/>
    <property type="match status" value="1"/>
</dbReference>
<evidence type="ECO:0000259" key="12">
    <source>
        <dbReference type="PROSITE" id="PS51321"/>
    </source>
</evidence>
<dbReference type="Gene3D" id="1.10.472.30">
    <property type="entry name" value="Transcription elongation factor S-II, central domain"/>
    <property type="match status" value="1"/>
</dbReference>
<dbReference type="GO" id="GO:0008270">
    <property type="term" value="F:zinc ion binding"/>
    <property type="evidence" value="ECO:0007669"/>
    <property type="project" value="UniProtKB-UniRule"/>
</dbReference>
<evidence type="ECO:0000256" key="9">
    <source>
        <dbReference type="SAM" id="MobiDB-lite"/>
    </source>
</evidence>
<comment type="similarity">
    <text evidence="8">Belongs to the TFS-II family.</text>
</comment>
<feature type="domain" description="TFIIS N-terminal" evidence="11">
    <location>
        <begin position="4"/>
        <end position="86"/>
    </location>
</feature>
<evidence type="ECO:0000256" key="1">
    <source>
        <dbReference type="ARBA" id="ARBA00004123"/>
    </source>
</evidence>
<evidence type="ECO:0000259" key="10">
    <source>
        <dbReference type="PROSITE" id="PS51133"/>
    </source>
</evidence>
<dbReference type="PROSITE" id="PS51133">
    <property type="entry name" value="ZF_TFIIS_2"/>
    <property type="match status" value="1"/>
</dbReference>
<dbReference type="InterPro" id="IPR006289">
    <property type="entry name" value="TFSII"/>
</dbReference>
<evidence type="ECO:0000259" key="11">
    <source>
        <dbReference type="PROSITE" id="PS51319"/>
    </source>
</evidence>
<keyword evidence="8" id="KW-0238">DNA-binding</keyword>
<dbReference type="PANTHER" id="PTHR11477:SF0">
    <property type="entry name" value="IP08861P-RELATED"/>
    <property type="match status" value="1"/>
</dbReference>
<dbReference type="Gene3D" id="1.20.930.10">
    <property type="entry name" value="Conserved domain common to transcription factors TFIIS, elongin A, CRSP70"/>
    <property type="match status" value="1"/>
</dbReference>
<dbReference type="SUPFAM" id="SSF47676">
    <property type="entry name" value="Conserved domain common to transcription factors TFIIS, elongin A, CRSP70"/>
    <property type="match status" value="1"/>
</dbReference>
<dbReference type="SMART" id="SM00509">
    <property type="entry name" value="TFS2N"/>
    <property type="match status" value="1"/>
</dbReference>
<dbReference type="AlphaFoldDB" id="A0A7S0RUH1"/>
<dbReference type="GO" id="GO:0005634">
    <property type="term" value="C:nucleus"/>
    <property type="evidence" value="ECO:0007669"/>
    <property type="project" value="UniProtKB-SubCell"/>
</dbReference>
<reference evidence="13" key="1">
    <citation type="submission" date="2021-01" db="EMBL/GenBank/DDBJ databases">
        <authorList>
            <person name="Corre E."/>
            <person name="Pelletier E."/>
            <person name="Niang G."/>
            <person name="Scheremetjew M."/>
            <person name="Finn R."/>
            <person name="Kale V."/>
            <person name="Holt S."/>
            <person name="Cochrane G."/>
            <person name="Meng A."/>
            <person name="Brown T."/>
            <person name="Cohen L."/>
        </authorList>
    </citation>
    <scope>NUCLEOTIDE SEQUENCE</scope>
    <source>
        <strain evidence="13">CCMP722</strain>
    </source>
</reference>
<evidence type="ECO:0000256" key="6">
    <source>
        <dbReference type="PROSITE-ProRule" id="PRU00472"/>
    </source>
</evidence>
<dbReference type="GO" id="GO:0006368">
    <property type="term" value="P:transcription elongation by RNA polymerase II"/>
    <property type="evidence" value="ECO:0007669"/>
    <property type="project" value="InterPro"/>
</dbReference>
<protein>
    <recommendedName>
        <fullName evidence="8">Transcription elongation factor</fullName>
    </recommendedName>
</protein>
<comment type="subcellular location">
    <subcellularLocation>
        <location evidence="1 7 8">Nucleus</location>
    </subcellularLocation>
</comment>
<keyword evidence="2 8" id="KW-0479">Metal-binding</keyword>
<dbReference type="Pfam" id="PF07500">
    <property type="entry name" value="TFIIS_M"/>
    <property type="match status" value="1"/>
</dbReference>
<dbReference type="Gene3D" id="2.20.25.10">
    <property type="match status" value="1"/>
</dbReference>
<dbReference type="InterPro" id="IPR003618">
    <property type="entry name" value="TFIIS_cen_dom"/>
</dbReference>
<gene>
    <name evidence="13" type="ORF">POBO1169_LOCUS18424</name>
</gene>
<dbReference type="NCBIfam" id="TIGR01385">
    <property type="entry name" value="TFSII"/>
    <property type="match status" value="1"/>
</dbReference>
<dbReference type="InterPro" id="IPR035100">
    <property type="entry name" value="TF_IIS-typ"/>
</dbReference>
<feature type="domain" description="TFIIS-type" evidence="10">
    <location>
        <begin position="256"/>
        <end position="296"/>
    </location>
</feature>
<keyword evidence="4 8" id="KW-0862">Zinc</keyword>
<evidence type="ECO:0000313" key="13">
    <source>
        <dbReference type="EMBL" id="CAD8687991.1"/>
    </source>
</evidence>
<keyword evidence="8" id="KW-0805">Transcription regulation</keyword>